<dbReference type="RefSeq" id="WP_069583044.1">
    <property type="nucleotide sequence ID" value="NZ_LMVM01000002.1"/>
</dbReference>
<evidence type="ECO:0000259" key="3">
    <source>
        <dbReference type="SMART" id="SM00359"/>
    </source>
</evidence>
<accession>A0A2A2H8J1</accession>
<dbReference type="SUPFAM" id="SSF52141">
    <property type="entry name" value="Uracil-DNA glycosylase-like"/>
    <property type="match status" value="1"/>
</dbReference>
<dbReference type="GO" id="GO:0003723">
    <property type="term" value="F:RNA binding"/>
    <property type="evidence" value="ECO:0007669"/>
    <property type="project" value="InterPro"/>
</dbReference>
<dbReference type="InterPro" id="IPR015947">
    <property type="entry name" value="PUA-like_sf"/>
</dbReference>
<dbReference type="InterPro" id="IPR029402">
    <property type="entry name" value="TGT_C2"/>
</dbReference>
<dbReference type="InterPro" id="IPR036974">
    <property type="entry name" value="PUA_sf"/>
</dbReference>
<sequence length="302" mass="34166">MKVLCITEESLFRPEAVRWRERMGLLEPLGDALVILPCSMKKPYSSSRSHSIFMKATKGIQEVILTSPFGVCPREVEKIYPLQSYDTSTTGEWSHEEIKVVGECLRDYVGEKEVIAHVEGGYKQVCEEYLDNAVYTSTGQTTSSESMNNLKMEVKKHLKLKGRAKTLHQLRSIARYQFNSKKADCLIPDDVKTRGRFDKRIFKDGKQIATLHFNNGLYSLNLEAGKILQNINKKWVKINFELKTNTLFSPGVTEADQDIIPGDEVVILKDDEAVAVGKAILSGEEMERAVKGVAVKIRHRKK</sequence>
<comment type="caution">
    <text evidence="4">The sequence shown here is derived from an EMBL/GenBank/DDBJ whole genome shotgun (WGS) entry which is preliminary data.</text>
</comment>
<organism evidence="4 5">
    <name type="scientific">Methanobacterium bryantii</name>
    <dbReference type="NCBI Taxonomy" id="2161"/>
    <lineage>
        <taxon>Archaea</taxon>
        <taxon>Methanobacteriati</taxon>
        <taxon>Methanobacteriota</taxon>
        <taxon>Methanomada group</taxon>
        <taxon>Methanobacteria</taxon>
        <taxon>Methanobacteriales</taxon>
        <taxon>Methanobacteriaceae</taxon>
        <taxon>Methanobacterium</taxon>
    </lineage>
</organism>
<keyword evidence="5" id="KW-1185">Reference proteome</keyword>
<evidence type="ECO:0000256" key="1">
    <source>
        <dbReference type="ARBA" id="ARBA00008906"/>
    </source>
</evidence>
<comment type="similarity">
    <text evidence="1">Belongs to the archaeosine synthase type 1 family.</text>
</comment>
<dbReference type="Gene3D" id="2.30.130.10">
    <property type="entry name" value="PUA domain"/>
    <property type="match status" value="1"/>
</dbReference>
<dbReference type="Pfam" id="PF14810">
    <property type="entry name" value="TGT_C2"/>
    <property type="match status" value="1"/>
</dbReference>
<dbReference type="GO" id="GO:0008033">
    <property type="term" value="P:tRNA processing"/>
    <property type="evidence" value="ECO:0007669"/>
    <property type="project" value="UniProtKB-KW"/>
</dbReference>
<dbReference type="Pfam" id="PF17884">
    <property type="entry name" value="DUF5591"/>
    <property type="match status" value="1"/>
</dbReference>
<protein>
    <submittedName>
        <fullName evidence="4">Pseudouridine synthase</fullName>
    </submittedName>
</protein>
<dbReference type="Proteomes" id="UP000217784">
    <property type="component" value="Unassembled WGS sequence"/>
</dbReference>
<dbReference type="SMART" id="SM00359">
    <property type="entry name" value="PUA"/>
    <property type="match status" value="1"/>
</dbReference>
<dbReference type="InterPro" id="IPR040777">
    <property type="entry name" value="DUF5591"/>
</dbReference>
<reference evidence="4 5" key="1">
    <citation type="journal article" date="2017" name="BMC Genomics">
        <title>Genomic analysis of methanogenic archaea reveals a shift towards energy conservation.</title>
        <authorList>
            <person name="Gilmore S.P."/>
            <person name="Henske J.K."/>
            <person name="Sexton J.A."/>
            <person name="Solomon K.V."/>
            <person name="Seppala S."/>
            <person name="Yoo J.I."/>
            <person name="Huyett L.M."/>
            <person name="Pressman A."/>
            <person name="Cogan J.Z."/>
            <person name="Kivenson V."/>
            <person name="Peng X."/>
            <person name="Tan Y."/>
            <person name="Valentine D.L."/>
            <person name="O'Malley M.A."/>
        </authorList>
    </citation>
    <scope>NUCLEOTIDE SEQUENCE [LARGE SCALE GENOMIC DNA]</scope>
    <source>
        <strain evidence="4 5">M.o.H.</strain>
    </source>
</reference>
<dbReference type="Gene3D" id="3.40.50.10630">
    <property type="entry name" value="Uracil-DNA glycosylase-like"/>
    <property type="match status" value="1"/>
</dbReference>
<dbReference type="NCBIfam" id="TIGR00451">
    <property type="entry name" value="unchar_dom_2"/>
    <property type="match status" value="1"/>
</dbReference>
<dbReference type="InterPro" id="IPR036895">
    <property type="entry name" value="Uracil-DNA_glycosylase-like_sf"/>
</dbReference>
<name>A0A2A2H8J1_METBR</name>
<dbReference type="EMBL" id="LMVM01000002">
    <property type="protein sequence ID" value="PAV05698.1"/>
    <property type="molecule type" value="Genomic_DNA"/>
</dbReference>
<dbReference type="AlphaFoldDB" id="A0A2A2H8J1"/>
<dbReference type="InterPro" id="IPR004521">
    <property type="entry name" value="Uncharacterised_CHP00451"/>
</dbReference>
<dbReference type="Gene3D" id="3.10.450.90">
    <property type="entry name" value="ArcTGT, C2 domain"/>
    <property type="match status" value="1"/>
</dbReference>
<keyword evidence="2" id="KW-0819">tRNA processing</keyword>
<gene>
    <name evidence="4" type="ORF">ASJ80_08165</name>
</gene>
<proteinExistence type="inferred from homology"/>
<dbReference type="InterPro" id="IPR038250">
    <property type="entry name" value="TGT_C2_sf"/>
</dbReference>
<dbReference type="CDD" id="cd21149">
    <property type="entry name" value="PUA_archaeosine_TGT"/>
    <property type="match status" value="1"/>
</dbReference>
<dbReference type="PROSITE" id="PS50890">
    <property type="entry name" value="PUA"/>
    <property type="match status" value="1"/>
</dbReference>
<evidence type="ECO:0000256" key="2">
    <source>
        <dbReference type="ARBA" id="ARBA00022694"/>
    </source>
</evidence>
<dbReference type="SUPFAM" id="SSF88697">
    <property type="entry name" value="PUA domain-like"/>
    <property type="match status" value="1"/>
</dbReference>
<dbReference type="InterPro" id="IPR002478">
    <property type="entry name" value="PUA"/>
</dbReference>
<evidence type="ECO:0000313" key="5">
    <source>
        <dbReference type="Proteomes" id="UP000217784"/>
    </source>
</evidence>
<feature type="domain" description="PUA" evidence="3">
    <location>
        <begin position="234"/>
        <end position="302"/>
    </location>
</feature>
<dbReference type="OrthoDB" id="115061at2157"/>
<evidence type="ECO:0000313" key="4">
    <source>
        <dbReference type="EMBL" id="PAV05698.1"/>
    </source>
</evidence>
<dbReference type="Pfam" id="PF01472">
    <property type="entry name" value="PUA"/>
    <property type="match status" value="1"/>
</dbReference>